<sequence length="520" mass="60591">MIYCTKSVHFEIKKIIFLAIIISYCVIGNSQNGDYLFCKIIDQETQDPVVFATVQIKSENLGVIADEHGFFRLPMNTKAERKFIILSSIGYKTNEFQAGDFSSDKVNILKLAPQVEALDAVNILVNRNKKEEPYISAEEIVKKAIFNIRLNFPTEPHSYIAYYRDYQLLNNQYFNLNEGIFEDFDAGIQTHKLKYKDNKTALYSFEQNSDFNRDSVLTVPYNQNDNKFMKNATVSGLGGNELSILNIHNAIRNYELQSFSFIDVFKNDFLHNHKFRIKSKVYQDNRTIYKLAFYALENVTGIYNSANGFIYIDSKSFAIHKLEYYGYNKKDEDPFYSLTVEYKPQDSKMYLNYISFQNKFKAKSAFDFRIDSMGFDANKNEIKLRFSKKIDQKTLKRKNQIKLIFKNEKLKVTSYKFLDEKTISLKIAGGSAVSNTDLAKDLEVKIRKIKDVAGRELNEIIFLDANQYRELFVQRVHIDKEPSPDLFYINKVDQLHNAKQNSNPKIDKTYWINSPLLENN</sequence>
<proteinExistence type="predicted"/>
<keyword evidence="1" id="KW-0732">Signal</keyword>
<dbReference type="GO" id="GO:0004180">
    <property type="term" value="F:carboxypeptidase activity"/>
    <property type="evidence" value="ECO:0007669"/>
    <property type="project" value="UniProtKB-KW"/>
</dbReference>
<dbReference type="InterPro" id="IPR008969">
    <property type="entry name" value="CarboxyPept-like_regulatory"/>
</dbReference>
<evidence type="ECO:0000256" key="1">
    <source>
        <dbReference type="ARBA" id="ARBA00022729"/>
    </source>
</evidence>
<keyword evidence="2" id="KW-0121">Carboxypeptidase</keyword>
<dbReference type="AlphaFoldDB" id="A0A5C6ZNN2"/>
<keyword evidence="2" id="KW-0645">Protease</keyword>
<dbReference type="RefSeq" id="WP_147085036.1">
    <property type="nucleotide sequence ID" value="NZ_VORM01000001.1"/>
</dbReference>
<dbReference type="OrthoDB" id="1201225at2"/>
<dbReference type="Proteomes" id="UP000321578">
    <property type="component" value="Unassembled WGS sequence"/>
</dbReference>
<protein>
    <submittedName>
        <fullName evidence="2">Carboxypeptidase-like regulatory domain-containing protein</fullName>
    </submittedName>
</protein>
<accession>A0A5C6ZNN2</accession>
<dbReference type="EMBL" id="VORO01000002">
    <property type="protein sequence ID" value="TXD90934.1"/>
    <property type="molecule type" value="Genomic_DNA"/>
</dbReference>
<dbReference type="Gene3D" id="2.60.40.1220">
    <property type="match status" value="1"/>
</dbReference>
<keyword evidence="3" id="KW-1185">Reference proteome</keyword>
<organism evidence="2 3">
    <name type="scientific">Subsaximicrobium wynnwilliamsii</name>
    <dbReference type="NCBI Taxonomy" id="291179"/>
    <lineage>
        <taxon>Bacteria</taxon>
        <taxon>Pseudomonadati</taxon>
        <taxon>Bacteroidota</taxon>
        <taxon>Flavobacteriia</taxon>
        <taxon>Flavobacteriales</taxon>
        <taxon>Flavobacteriaceae</taxon>
        <taxon>Subsaximicrobium</taxon>
    </lineage>
</organism>
<dbReference type="InterPro" id="IPR014755">
    <property type="entry name" value="Cu-Rt/internalin_Ig-like"/>
</dbReference>
<evidence type="ECO:0000313" key="3">
    <source>
        <dbReference type="Proteomes" id="UP000321578"/>
    </source>
</evidence>
<reference evidence="2 3" key="1">
    <citation type="submission" date="2019-08" db="EMBL/GenBank/DDBJ databases">
        <title>Genomes of Subsaximicrobium wynnwilliamsii strains.</title>
        <authorList>
            <person name="Bowman J.P."/>
        </authorList>
    </citation>
    <scope>NUCLEOTIDE SEQUENCE [LARGE SCALE GENOMIC DNA]</scope>
    <source>
        <strain evidence="2 3">2-80-2</strain>
    </source>
</reference>
<evidence type="ECO:0000313" key="2">
    <source>
        <dbReference type="EMBL" id="TXD90934.1"/>
    </source>
</evidence>
<keyword evidence="2" id="KW-0378">Hydrolase</keyword>
<comment type="caution">
    <text evidence="2">The sequence shown here is derived from an EMBL/GenBank/DDBJ whole genome shotgun (WGS) entry which is preliminary data.</text>
</comment>
<name>A0A5C6ZNN2_9FLAO</name>
<gene>
    <name evidence="2" type="ORF">ESY86_02985</name>
</gene>
<dbReference type="Pfam" id="PF13715">
    <property type="entry name" value="CarbopepD_reg_2"/>
    <property type="match status" value="1"/>
</dbReference>
<dbReference type="SUPFAM" id="SSF49464">
    <property type="entry name" value="Carboxypeptidase regulatory domain-like"/>
    <property type="match status" value="1"/>
</dbReference>